<dbReference type="InterPro" id="IPR051257">
    <property type="entry name" value="Diverse_CBS-Domain"/>
</dbReference>
<dbReference type="OrthoDB" id="1523762at2"/>
<proteinExistence type="predicted"/>
<keyword evidence="5" id="KW-1185">Reference proteome</keyword>
<dbReference type="Proteomes" id="UP000184041">
    <property type="component" value="Unassembled WGS sequence"/>
</dbReference>
<protein>
    <submittedName>
        <fullName evidence="4">CBS domain-containing protein</fullName>
    </submittedName>
</protein>
<sequence>MLVKKNIIRSNFNPLKGTDTVDAVKKRMEEENISTLPVTDSTTHALIGQVTRDALEEADPTDSVAEIDLDEPVKVYREQHIFEAARLMLQYEQEMLPVVDEEWTLLGIIEKKQVLEKIPQMLNVTEPGSVISVMLDRRDLSITEVVNIMETEGAKILGMTVEKSQQPGESFEISFKLDLEDVSRVAAALRRYDYVVSTSSENEVFNQDLETRADELLKFIDM</sequence>
<dbReference type="PANTHER" id="PTHR43080">
    <property type="entry name" value="CBS DOMAIN-CONTAINING PROTEIN CBSX3, MITOCHONDRIAL"/>
    <property type="match status" value="1"/>
</dbReference>
<organism evidence="4 5">
    <name type="scientific">Fodinibius roseus</name>
    <dbReference type="NCBI Taxonomy" id="1194090"/>
    <lineage>
        <taxon>Bacteria</taxon>
        <taxon>Pseudomonadati</taxon>
        <taxon>Balneolota</taxon>
        <taxon>Balneolia</taxon>
        <taxon>Balneolales</taxon>
        <taxon>Balneolaceae</taxon>
        <taxon>Fodinibius</taxon>
    </lineage>
</organism>
<gene>
    <name evidence="4" type="ORF">SAMN05443144_10534</name>
</gene>
<evidence type="ECO:0000256" key="2">
    <source>
        <dbReference type="PROSITE-ProRule" id="PRU00703"/>
    </source>
</evidence>
<reference evidence="4 5" key="1">
    <citation type="submission" date="2016-11" db="EMBL/GenBank/DDBJ databases">
        <authorList>
            <person name="Jaros S."/>
            <person name="Januszkiewicz K."/>
            <person name="Wedrychowicz H."/>
        </authorList>
    </citation>
    <scope>NUCLEOTIDE SEQUENCE [LARGE SCALE GENOMIC DNA]</scope>
    <source>
        <strain evidence="4 5">DSM 21986</strain>
    </source>
</reference>
<dbReference type="AlphaFoldDB" id="A0A1M4YDJ5"/>
<dbReference type="InterPro" id="IPR046342">
    <property type="entry name" value="CBS_dom_sf"/>
</dbReference>
<dbReference type="Pfam" id="PF00571">
    <property type="entry name" value="CBS"/>
    <property type="match status" value="2"/>
</dbReference>
<evidence type="ECO:0000256" key="1">
    <source>
        <dbReference type="ARBA" id="ARBA00023122"/>
    </source>
</evidence>
<feature type="domain" description="CBS" evidence="3">
    <location>
        <begin position="7"/>
        <end position="66"/>
    </location>
</feature>
<evidence type="ECO:0000259" key="3">
    <source>
        <dbReference type="PROSITE" id="PS51371"/>
    </source>
</evidence>
<dbReference type="SUPFAM" id="SSF54631">
    <property type="entry name" value="CBS-domain pair"/>
    <property type="match status" value="1"/>
</dbReference>
<feature type="domain" description="CBS" evidence="3">
    <location>
        <begin position="67"/>
        <end position="124"/>
    </location>
</feature>
<dbReference type="STRING" id="1194090.SAMN05443144_10534"/>
<dbReference type="RefSeq" id="WP_073060679.1">
    <property type="nucleotide sequence ID" value="NZ_FQUS01000005.1"/>
</dbReference>
<evidence type="ECO:0000313" key="4">
    <source>
        <dbReference type="EMBL" id="SHF03708.1"/>
    </source>
</evidence>
<dbReference type="PANTHER" id="PTHR43080:SF2">
    <property type="entry name" value="CBS DOMAIN-CONTAINING PROTEIN"/>
    <property type="match status" value="1"/>
</dbReference>
<dbReference type="Gene3D" id="3.10.580.10">
    <property type="entry name" value="CBS-domain"/>
    <property type="match status" value="1"/>
</dbReference>
<name>A0A1M4YDJ5_9BACT</name>
<dbReference type="SMART" id="SM00116">
    <property type="entry name" value="CBS"/>
    <property type="match status" value="1"/>
</dbReference>
<dbReference type="EMBL" id="FQUS01000005">
    <property type="protein sequence ID" value="SHF03708.1"/>
    <property type="molecule type" value="Genomic_DNA"/>
</dbReference>
<accession>A0A1M4YDJ5</accession>
<dbReference type="InterPro" id="IPR000644">
    <property type="entry name" value="CBS_dom"/>
</dbReference>
<dbReference type="PROSITE" id="PS51371">
    <property type="entry name" value="CBS"/>
    <property type="match status" value="2"/>
</dbReference>
<evidence type="ECO:0000313" key="5">
    <source>
        <dbReference type="Proteomes" id="UP000184041"/>
    </source>
</evidence>
<keyword evidence="1 2" id="KW-0129">CBS domain</keyword>